<protein>
    <submittedName>
        <fullName evidence="8">RNA polymerase sigma factor for flagellar operon</fullName>
    </submittedName>
</protein>
<dbReference type="NCBIfam" id="TIGR02479">
    <property type="entry name" value="FliA_WhiG"/>
    <property type="match status" value="1"/>
</dbReference>
<dbReference type="CDD" id="cd06171">
    <property type="entry name" value="Sigma70_r4"/>
    <property type="match status" value="1"/>
</dbReference>
<dbReference type="Pfam" id="PF04542">
    <property type="entry name" value="Sigma70_r2"/>
    <property type="match status" value="1"/>
</dbReference>
<dbReference type="Gene3D" id="1.10.1740.10">
    <property type="match status" value="1"/>
</dbReference>
<dbReference type="InterPro" id="IPR007630">
    <property type="entry name" value="RNA_pol_sigma70_r4"/>
</dbReference>
<dbReference type="GO" id="GO:0006352">
    <property type="term" value="P:DNA-templated transcription initiation"/>
    <property type="evidence" value="ECO:0007669"/>
    <property type="project" value="InterPro"/>
</dbReference>
<evidence type="ECO:0000259" key="6">
    <source>
        <dbReference type="Pfam" id="PF04542"/>
    </source>
</evidence>
<evidence type="ECO:0000259" key="5">
    <source>
        <dbReference type="Pfam" id="PF04539"/>
    </source>
</evidence>
<evidence type="ECO:0000259" key="7">
    <source>
        <dbReference type="Pfam" id="PF04545"/>
    </source>
</evidence>
<dbReference type="InterPro" id="IPR007627">
    <property type="entry name" value="RNA_pol_sigma70_r2"/>
</dbReference>
<dbReference type="Pfam" id="PF04539">
    <property type="entry name" value="Sigma70_r3"/>
    <property type="match status" value="1"/>
</dbReference>
<dbReference type="SUPFAM" id="SSF88659">
    <property type="entry name" value="Sigma3 and sigma4 domains of RNA polymerase sigma factors"/>
    <property type="match status" value="2"/>
</dbReference>
<dbReference type="STRING" id="1397108.IMCC12053_153"/>
<dbReference type="InterPro" id="IPR014284">
    <property type="entry name" value="RNA_pol_sigma-70_dom"/>
</dbReference>
<feature type="domain" description="RNA polymerase sigma-70 region 4" evidence="7">
    <location>
        <begin position="182"/>
        <end position="229"/>
    </location>
</feature>
<evidence type="ECO:0000313" key="8">
    <source>
        <dbReference type="EMBL" id="ALI54103.1"/>
    </source>
</evidence>
<dbReference type="KEGG" id="cmar:IMCC12053_153"/>
<organism evidence="8 9">
    <name type="scientific">Celeribacter marinus</name>
    <dbReference type="NCBI Taxonomy" id="1397108"/>
    <lineage>
        <taxon>Bacteria</taxon>
        <taxon>Pseudomonadati</taxon>
        <taxon>Pseudomonadota</taxon>
        <taxon>Alphaproteobacteria</taxon>
        <taxon>Rhodobacterales</taxon>
        <taxon>Roseobacteraceae</taxon>
        <taxon>Celeribacter</taxon>
    </lineage>
</organism>
<dbReference type="Gene3D" id="1.20.140.160">
    <property type="match status" value="1"/>
</dbReference>
<evidence type="ECO:0000256" key="1">
    <source>
        <dbReference type="ARBA" id="ARBA00023015"/>
    </source>
</evidence>
<dbReference type="GO" id="GO:0003899">
    <property type="term" value="F:DNA-directed RNA polymerase activity"/>
    <property type="evidence" value="ECO:0007669"/>
    <property type="project" value="InterPro"/>
</dbReference>
<dbReference type="EMBL" id="CP012023">
    <property type="protein sequence ID" value="ALI54103.1"/>
    <property type="molecule type" value="Genomic_DNA"/>
</dbReference>
<dbReference type="AlphaFoldDB" id="A0A0P0A1M5"/>
<keyword evidence="8" id="KW-0969">Cilium</keyword>
<gene>
    <name evidence="8" type="ORF">IMCC12053_153</name>
</gene>
<feature type="domain" description="RNA polymerase sigma-70 region 3" evidence="5">
    <location>
        <begin position="100"/>
        <end position="134"/>
    </location>
</feature>
<name>A0A0P0A1M5_9RHOB</name>
<dbReference type="InterPro" id="IPR007624">
    <property type="entry name" value="RNA_pol_sigma70_r3"/>
</dbReference>
<sequence>MTLRGQYSEQNPKPEVLIEAELQTVRRIAFYFHGRVKGAVEVDDLVQVGYLGLIDASQRYVKKAGVTFSSYAKIRIRGAIVDYLRRNSNLCRSTIAMKQEVNKATLDLERKLQRAPMDEEIANELQLSVEELRKWHQAFEANLHQSIDEVHDEHSIWFVSGDANPEEAFSNQEVKRGLRGELAKLSEREAMVMQLYYVEELNVYEIAEILGVTTGRVSQIKKASISNLRAGMQSFLGQTENSKV</sequence>
<dbReference type="NCBIfam" id="TIGR02937">
    <property type="entry name" value="sigma70-ECF"/>
    <property type="match status" value="1"/>
</dbReference>
<dbReference type="PANTHER" id="PTHR30385">
    <property type="entry name" value="SIGMA FACTOR F FLAGELLAR"/>
    <property type="match status" value="1"/>
</dbReference>
<dbReference type="SUPFAM" id="SSF88946">
    <property type="entry name" value="Sigma2 domain of RNA polymerase sigma factors"/>
    <property type="match status" value="1"/>
</dbReference>
<keyword evidence="9" id="KW-1185">Reference proteome</keyword>
<dbReference type="RefSeq" id="WP_062214810.1">
    <property type="nucleotide sequence ID" value="NZ_CP012023.1"/>
</dbReference>
<dbReference type="Pfam" id="PF04545">
    <property type="entry name" value="Sigma70_r4"/>
    <property type="match status" value="1"/>
</dbReference>
<keyword evidence="4" id="KW-0804">Transcription</keyword>
<accession>A0A0P0A1M5</accession>
<proteinExistence type="predicted"/>
<keyword evidence="1" id="KW-0805">Transcription regulation</keyword>
<dbReference type="InterPro" id="IPR013324">
    <property type="entry name" value="RNA_pol_sigma_r3/r4-like"/>
</dbReference>
<dbReference type="GO" id="GO:0016987">
    <property type="term" value="F:sigma factor activity"/>
    <property type="evidence" value="ECO:0007669"/>
    <property type="project" value="UniProtKB-KW"/>
</dbReference>
<keyword evidence="8" id="KW-0282">Flagellum</keyword>
<dbReference type="PRINTS" id="PR00046">
    <property type="entry name" value="SIGMA70FCT"/>
</dbReference>
<reference evidence="8 9" key="1">
    <citation type="submission" date="2015-05" db="EMBL/GenBank/DDBJ databases">
        <authorList>
            <person name="Wang D.B."/>
            <person name="Wang M."/>
        </authorList>
    </citation>
    <scope>NUCLEOTIDE SEQUENCE [LARGE SCALE GENOMIC DNA]</scope>
    <source>
        <strain evidence="8 9">IMCC 12053</strain>
    </source>
</reference>
<evidence type="ECO:0000313" key="9">
    <source>
        <dbReference type="Proteomes" id="UP000064920"/>
    </source>
</evidence>
<dbReference type="Proteomes" id="UP000064920">
    <property type="component" value="Chromosome"/>
</dbReference>
<dbReference type="GO" id="GO:0003677">
    <property type="term" value="F:DNA binding"/>
    <property type="evidence" value="ECO:0007669"/>
    <property type="project" value="UniProtKB-KW"/>
</dbReference>
<evidence type="ECO:0000256" key="3">
    <source>
        <dbReference type="ARBA" id="ARBA00023125"/>
    </source>
</evidence>
<evidence type="ECO:0000256" key="2">
    <source>
        <dbReference type="ARBA" id="ARBA00023082"/>
    </source>
</evidence>
<keyword evidence="8" id="KW-0966">Cell projection</keyword>
<dbReference type="InterPro" id="IPR012845">
    <property type="entry name" value="RNA_pol_sigma_FliA_WhiG"/>
</dbReference>
<dbReference type="InterPro" id="IPR013325">
    <property type="entry name" value="RNA_pol_sigma_r2"/>
</dbReference>
<feature type="domain" description="RNA polymerase sigma-70 region 2" evidence="6">
    <location>
        <begin position="17"/>
        <end position="88"/>
    </location>
</feature>
<dbReference type="PATRIC" id="fig|1397108.4.peg.161"/>
<keyword evidence="2" id="KW-0731">Sigma factor</keyword>
<evidence type="ECO:0000256" key="4">
    <source>
        <dbReference type="ARBA" id="ARBA00023163"/>
    </source>
</evidence>
<dbReference type="InterPro" id="IPR000943">
    <property type="entry name" value="RNA_pol_sigma70"/>
</dbReference>
<keyword evidence="3" id="KW-0238">DNA-binding</keyword>